<organism evidence="1">
    <name type="scientific">Metalysinibacillus saudimassiliensis</name>
    <dbReference type="NCBI Taxonomy" id="1461583"/>
    <lineage>
        <taxon>Bacteria</taxon>
        <taxon>Bacillati</taxon>
        <taxon>Bacillota</taxon>
        <taxon>Bacilli</taxon>
        <taxon>Bacillales</taxon>
        <taxon>Caryophanaceae</taxon>
        <taxon>Metalysinibacillus</taxon>
    </lineage>
</organism>
<dbReference type="HOGENOM" id="CLU_2937338_0_0_9"/>
<evidence type="ECO:0000313" key="1">
    <source>
        <dbReference type="EMBL" id="CEA04239.1"/>
    </source>
</evidence>
<dbReference type="PATRIC" id="fig|1461583.4.peg.1818"/>
<gene>
    <name evidence="1" type="ORF">BN1050_01896</name>
</gene>
<proteinExistence type="predicted"/>
<protein>
    <submittedName>
        <fullName evidence="1">Uncharacterized protein</fullName>
    </submittedName>
</protein>
<sequence>MAKFIVNTGPEKEVHRTAYTVAACKISEISKENRIDTDEDYTVKYPAVYDGCGHCYKEKHRK</sequence>
<dbReference type="EMBL" id="LN483075">
    <property type="protein sequence ID" value="CEA04239.1"/>
    <property type="molecule type" value="Genomic_DNA"/>
</dbReference>
<name>A0A078MDE7_9BACL</name>
<reference evidence="1" key="1">
    <citation type="submission" date="2014-07" db="EMBL/GenBank/DDBJ databases">
        <authorList>
            <person name="Urmite Genomes Urmite Genomes"/>
        </authorList>
    </citation>
    <scope>NUCLEOTIDE SEQUENCE</scope>
    <source>
        <strain evidence="1">13S34_air</strain>
    </source>
</reference>
<dbReference type="AlphaFoldDB" id="A0A078MDE7"/>
<accession>A0A078MDE7</accession>